<feature type="compositionally biased region" description="Low complexity" evidence="1">
    <location>
        <begin position="20"/>
        <end position="39"/>
    </location>
</feature>
<dbReference type="EMBL" id="FUEG01000050">
    <property type="protein sequence ID" value="SJL17939.1"/>
    <property type="molecule type" value="Genomic_DNA"/>
</dbReference>
<accession>A0A284SAD3</accession>
<organism evidence="2 3">
    <name type="scientific">Armillaria ostoyae</name>
    <name type="common">Armillaria root rot fungus</name>
    <dbReference type="NCBI Taxonomy" id="47428"/>
    <lineage>
        <taxon>Eukaryota</taxon>
        <taxon>Fungi</taxon>
        <taxon>Dikarya</taxon>
        <taxon>Basidiomycota</taxon>
        <taxon>Agaricomycotina</taxon>
        <taxon>Agaricomycetes</taxon>
        <taxon>Agaricomycetidae</taxon>
        <taxon>Agaricales</taxon>
        <taxon>Marasmiineae</taxon>
        <taxon>Physalacriaceae</taxon>
        <taxon>Armillaria</taxon>
    </lineage>
</organism>
<name>A0A284SAD3_ARMOS</name>
<dbReference type="AlphaFoldDB" id="A0A284SAD3"/>
<evidence type="ECO:0000313" key="2">
    <source>
        <dbReference type="EMBL" id="SJL17939.1"/>
    </source>
</evidence>
<dbReference type="OrthoDB" id="10418944at2759"/>
<evidence type="ECO:0000313" key="3">
    <source>
        <dbReference type="Proteomes" id="UP000219338"/>
    </source>
</evidence>
<protein>
    <submittedName>
        <fullName evidence="2">Uncharacterized protein</fullName>
    </submittedName>
</protein>
<reference evidence="3" key="1">
    <citation type="journal article" date="2017" name="Nat. Ecol. Evol.">
        <title>Genome expansion and lineage-specific genetic innovations in the forest pathogenic fungi Armillaria.</title>
        <authorList>
            <person name="Sipos G."/>
            <person name="Prasanna A.N."/>
            <person name="Walter M.C."/>
            <person name="O'Connor E."/>
            <person name="Balint B."/>
            <person name="Krizsan K."/>
            <person name="Kiss B."/>
            <person name="Hess J."/>
            <person name="Varga T."/>
            <person name="Slot J."/>
            <person name="Riley R."/>
            <person name="Boka B."/>
            <person name="Rigling D."/>
            <person name="Barry K."/>
            <person name="Lee J."/>
            <person name="Mihaltcheva S."/>
            <person name="LaButti K."/>
            <person name="Lipzen A."/>
            <person name="Waldron R."/>
            <person name="Moloney N.M."/>
            <person name="Sperisen C."/>
            <person name="Kredics L."/>
            <person name="Vagvoelgyi C."/>
            <person name="Patrignani A."/>
            <person name="Fitzpatrick D."/>
            <person name="Nagy I."/>
            <person name="Doyle S."/>
            <person name="Anderson J.B."/>
            <person name="Grigoriev I.V."/>
            <person name="Gueldener U."/>
            <person name="Muensterkoetter M."/>
            <person name="Nagy L.G."/>
        </authorList>
    </citation>
    <scope>NUCLEOTIDE SEQUENCE [LARGE SCALE GENOMIC DNA]</scope>
    <source>
        <strain evidence="3">C18/9</strain>
    </source>
</reference>
<feature type="region of interest" description="Disordered" evidence="1">
    <location>
        <begin position="15"/>
        <end position="41"/>
    </location>
</feature>
<dbReference type="Proteomes" id="UP000219338">
    <property type="component" value="Unassembled WGS sequence"/>
</dbReference>
<keyword evidence="3" id="KW-1185">Reference proteome</keyword>
<proteinExistence type="predicted"/>
<gene>
    <name evidence="2" type="ORF">ARMOST_21510</name>
</gene>
<evidence type="ECO:0000256" key="1">
    <source>
        <dbReference type="SAM" id="MobiDB-lite"/>
    </source>
</evidence>
<sequence>MFDKLFERTPQRNLYPQDWQYTSPPQYTPTPQSYPATQSMSTPKSQKYIRVSKGDMYYIFLKSQVPTYEWLIYQIRKYFPGMYRWTRNRWRPISIDIQTYDLPSCRGIYSVSIPPNSWTTVITDIDNIYIVSSIQLSICHWNR</sequence>